<gene>
    <name evidence="4" type="ORF">RZS28_07930</name>
</gene>
<dbReference type="SUPFAM" id="SSF47240">
    <property type="entry name" value="Ferritin-like"/>
    <property type="match status" value="1"/>
</dbReference>
<dbReference type="InterPro" id="IPR009040">
    <property type="entry name" value="Ferritin-like_diiron"/>
</dbReference>
<name>A0ABZ0HWN8_9HYPH</name>
<reference evidence="4 5" key="1">
    <citation type="submission" date="2023-10" db="EMBL/GenBank/DDBJ databases">
        <title>Novel methanotroph of the genus Methylocapsa from a subarctic wetland.</title>
        <authorList>
            <person name="Belova S.E."/>
            <person name="Oshkin I.Y."/>
            <person name="Miroshnikov K."/>
            <person name="Dedysh S.N."/>
        </authorList>
    </citation>
    <scope>NUCLEOTIDE SEQUENCE [LARGE SCALE GENOMIC DNA]</scope>
    <source>
        <strain evidence="4 5">RX1</strain>
    </source>
</reference>
<protein>
    <submittedName>
        <fullName evidence="4">Rubrerythrin family protein</fullName>
    </submittedName>
</protein>
<organism evidence="4 5">
    <name type="scientific">Methylocapsa polymorpha</name>
    <dbReference type="NCBI Taxonomy" id="3080828"/>
    <lineage>
        <taxon>Bacteria</taxon>
        <taxon>Pseudomonadati</taxon>
        <taxon>Pseudomonadota</taxon>
        <taxon>Alphaproteobacteria</taxon>
        <taxon>Hyphomicrobiales</taxon>
        <taxon>Beijerinckiaceae</taxon>
        <taxon>Methylocapsa</taxon>
    </lineage>
</organism>
<dbReference type="Gene3D" id="1.20.1260.10">
    <property type="match status" value="1"/>
</dbReference>
<dbReference type="InterPro" id="IPR052753">
    <property type="entry name" value="Rbr2/Nigerythrin"/>
</dbReference>
<keyword evidence="2" id="KW-0732">Signal</keyword>
<sequence>MRDYIMPAVIALVMFAALPALAEPPIHDSTRKDLEDAMKGEAFAYLKYLAFAEQARKDGHPDIAELFERTAKVEREEHFAEHAELAGLVRSDAENLGDAIKGENYETTTMYPDMAKRARAAGDKDAAKHFEEVSGDEATHRDRFKAESLKLERK</sequence>
<dbReference type="PANTHER" id="PTHR33746">
    <property type="entry name" value="RUBRERYTHRIN"/>
    <property type="match status" value="1"/>
</dbReference>
<feature type="signal peptide" evidence="2">
    <location>
        <begin position="1"/>
        <end position="22"/>
    </location>
</feature>
<dbReference type="InterPro" id="IPR012347">
    <property type="entry name" value="Ferritin-like"/>
</dbReference>
<proteinExistence type="predicted"/>
<dbReference type="EMBL" id="CP136862">
    <property type="protein sequence ID" value="WOJ91187.1"/>
    <property type="molecule type" value="Genomic_DNA"/>
</dbReference>
<dbReference type="Proteomes" id="UP001626536">
    <property type="component" value="Chromosome"/>
</dbReference>
<evidence type="ECO:0000256" key="2">
    <source>
        <dbReference type="SAM" id="SignalP"/>
    </source>
</evidence>
<dbReference type="CDD" id="cd01041">
    <property type="entry name" value="Rubrerythrin"/>
    <property type="match status" value="1"/>
</dbReference>
<dbReference type="RefSeq" id="WP_407340778.1">
    <property type="nucleotide sequence ID" value="NZ_CP136862.1"/>
</dbReference>
<dbReference type="PROSITE" id="PS50905">
    <property type="entry name" value="FERRITIN_LIKE"/>
    <property type="match status" value="1"/>
</dbReference>
<feature type="chain" id="PRO_5047077854" evidence="2">
    <location>
        <begin position="23"/>
        <end position="154"/>
    </location>
</feature>
<dbReference type="Pfam" id="PF02915">
    <property type="entry name" value="Rubrerythrin"/>
    <property type="match status" value="1"/>
</dbReference>
<dbReference type="PANTHER" id="PTHR33746:SF4">
    <property type="entry name" value="RUBRERYTHRIN"/>
    <property type="match status" value="1"/>
</dbReference>
<evidence type="ECO:0000256" key="1">
    <source>
        <dbReference type="SAM" id="MobiDB-lite"/>
    </source>
</evidence>
<dbReference type="InterPro" id="IPR003251">
    <property type="entry name" value="Rr_diiron-bd_dom"/>
</dbReference>
<evidence type="ECO:0000259" key="3">
    <source>
        <dbReference type="PROSITE" id="PS50905"/>
    </source>
</evidence>
<keyword evidence="5" id="KW-1185">Reference proteome</keyword>
<feature type="region of interest" description="Disordered" evidence="1">
    <location>
        <begin position="121"/>
        <end position="154"/>
    </location>
</feature>
<evidence type="ECO:0000313" key="5">
    <source>
        <dbReference type="Proteomes" id="UP001626536"/>
    </source>
</evidence>
<dbReference type="InterPro" id="IPR009078">
    <property type="entry name" value="Ferritin-like_SF"/>
</dbReference>
<feature type="domain" description="Ferritin-like diiron" evidence="3">
    <location>
        <begin position="24"/>
        <end position="154"/>
    </location>
</feature>
<accession>A0ABZ0HWN8</accession>
<evidence type="ECO:0000313" key="4">
    <source>
        <dbReference type="EMBL" id="WOJ91187.1"/>
    </source>
</evidence>